<dbReference type="EMBL" id="JAHYIQ010000016">
    <property type="protein sequence ID" value="KAK1125536.1"/>
    <property type="molecule type" value="Genomic_DNA"/>
</dbReference>
<evidence type="ECO:0000313" key="2">
    <source>
        <dbReference type="Proteomes" id="UP001177670"/>
    </source>
</evidence>
<accession>A0AA40KMG2</accession>
<gene>
    <name evidence="1" type="ORF">K0M31_005895</name>
</gene>
<proteinExistence type="predicted"/>
<organism evidence="1 2">
    <name type="scientific">Melipona bicolor</name>
    <dbReference type="NCBI Taxonomy" id="60889"/>
    <lineage>
        <taxon>Eukaryota</taxon>
        <taxon>Metazoa</taxon>
        <taxon>Ecdysozoa</taxon>
        <taxon>Arthropoda</taxon>
        <taxon>Hexapoda</taxon>
        <taxon>Insecta</taxon>
        <taxon>Pterygota</taxon>
        <taxon>Neoptera</taxon>
        <taxon>Endopterygota</taxon>
        <taxon>Hymenoptera</taxon>
        <taxon>Apocrita</taxon>
        <taxon>Aculeata</taxon>
        <taxon>Apoidea</taxon>
        <taxon>Anthophila</taxon>
        <taxon>Apidae</taxon>
        <taxon>Melipona</taxon>
    </lineage>
</organism>
<name>A0AA40KMG2_9HYME</name>
<protein>
    <submittedName>
        <fullName evidence="1">Uncharacterized protein</fullName>
    </submittedName>
</protein>
<dbReference type="AlphaFoldDB" id="A0AA40KMG2"/>
<dbReference type="Proteomes" id="UP001177670">
    <property type="component" value="Unassembled WGS sequence"/>
</dbReference>
<comment type="caution">
    <text evidence="1">The sequence shown here is derived from an EMBL/GenBank/DDBJ whole genome shotgun (WGS) entry which is preliminary data.</text>
</comment>
<evidence type="ECO:0000313" key="1">
    <source>
        <dbReference type="EMBL" id="KAK1125536.1"/>
    </source>
</evidence>
<keyword evidence="2" id="KW-1185">Reference proteome</keyword>
<sequence length="99" mass="11638">MLFTNSEKRSKLLSFRAFNKEILVEESFWQQNILLSKLSHRDSFESRFIEAIDVARPRDMTRNHVVSTEYSDKFLPPQIYRVPDDGAARTEIAEMETVL</sequence>
<reference evidence="1" key="1">
    <citation type="submission" date="2021-10" db="EMBL/GenBank/DDBJ databases">
        <title>Melipona bicolor Genome sequencing and assembly.</title>
        <authorList>
            <person name="Araujo N.S."/>
            <person name="Arias M.C."/>
        </authorList>
    </citation>
    <scope>NUCLEOTIDE SEQUENCE</scope>
    <source>
        <strain evidence="1">USP_2M_L1-L4_2017</strain>
        <tissue evidence="1">Whole body</tissue>
    </source>
</reference>